<protein>
    <submittedName>
        <fullName evidence="1">Uncharacterized protein</fullName>
    </submittedName>
</protein>
<name>A0ABY2KN03_9RHOB</name>
<reference evidence="1 2" key="1">
    <citation type="submission" date="2018-11" db="EMBL/GenBank/DDBJ databases">
        <title>Tabrizicola sp. isolated from sediment of alpine lake.</title>
        <authorList>
            <person name="Liu Z."/>
        </authorList>
    </citation>
    <scope>NUCLEOTIDE SEQUENCE [LARGE SCALE GENOMIC DNA]</scope>
    <source>
        <strain evidence="1 2">DRYC-M-16</strain>
    </source>
</reference>
<accession>A0ABY2KN03</accession>
<proteinExistence type="predicted"/>
<sequence>MYQLYLESLRMDASLQDKIIGDLAQLQRSPRVEQDSTLRRQYVIFARLINLRLPLPEGLLTAPVRTEDPLADWHLPEAQGVTEVEASLAKDPCQPDLWLTAALGHLRGGNAARAHQLLRRLAASGYPERAKAQAILARSVAHAYRRAA</sequence>
<dbReference type="Proteomes" id="UP000297741">
    <property type="component" value="Unassembled WGS sequence"/>
</dbReference>
<dbReference type="EMBL" id="RPEM01000003">
    <property type="protein sequence ID" value="TGD44051.1"/>
    <property type="molecule type" value="Genomic_DNA"/>
</dbReference>
<evidence type="ECO:0000313" key="2">
    <source>
        <dbReference type="Proteomes" id="UP000297741"/>
    </source>
</evidence>
<organism evidence="1 2">
    <name type="scientific">Pseudotabrizicola sediminis</name>
    <dbReference type="NCBI Taxonomy" id="2486418"/>
    <lineage>
        <taxon>Bacteria</taxon>
        <taxon>Pseudomonadati</taxon>
        <taxon>Pseudomonadota</taxon>
        <taxon>Alphaproteobacteria</taxon>
        <taxon>Rhodobacterales</taxon>
        <taxon>Paracoccaceae</taxon>
        <taxon>Pseudotabrizicola</taxon>
    </lineage>
</organism>
<keyword evidence="2" id="KW-1185">Reference proteome</keyword>
<gene>
    <name evidence="1" type="ORF">EEB11_04880</name>
</gene>
<evidence type="ECO:0000313" key="1">
    <source>
        <dbReference type="EMBL" id="TGD44051.1"/>
    </source>
</evidence>
<comment type="caution">
    <text evidence="1">The sequence shown here is derived from an EMBL/GenBank/DDBJ whole genome shotgun (WGS) entry which is preliminary data.</text>
</comment>